<dbReference type="EMBL" id="QNRO01000006">
    <property type="protein sequence ID" value="RBP31152.1"/>
    <property type="molecule type" value="Genomic_DNA"/>
</dbReference>
<dbReference type="Proteomes" id="UP000252995">
    <property type="component" value="Unassembled WGS sequence"/>
</dbReference>
<protein>
    <submittedName>
        <fullName evidence="1">Uncharacterized protein</fullName>
    </submittedName>
</protein>
<dbReference type="AlphaFoldDB" id="A0A366GT66"/>
<accession>A0A366GT66</accession>
<reference evidence="1 2" key="1">
    <citation type="submission" date="2018-06" db="EMBL/GenBank/DDBJ databases">
        <title>Freshwater and sediment microbial communities from various areas in North America, analyzing microbe dynamics in response to fracking.</title>
        <authorList>
            <person name="Lamendella R."/>
        </authorList>
    </citation>
    <scope>NUCLEOTIDE SEQUENCE [LARGE SCALE GENOMIC DNA]</scope>
    <source>
        <strain evidence="1 2">114J</strain>
    </source>
</reference>
<gene>
    <name evidence="1" type="ORF">DET50_106175</name>
</gene>
<name>A0A366GT66_9GAMM</name>
<proteinExistence type="predicted"/>
<sequence>MAARKITPSATWFGAFSILADYYGNYAIAH</sequence>
<organism evidence="1 2">
    <name type="scientific">Marinobacter pelagius</name>
    <dbReference type="NCBI Taxonomy" id="379482"/>
    <lineage>
        <taxon>Bacteria</taxon>
        <taxon>Pseudomonadati</taxon>
        <taxon>Pseudomonadota</taxon>
        <taxon>Gammaproteobacteria</taxon>
        <taxon>Pseudomonadales</taxon>
        <taxon>Marinobacteraceae</taxon>
        <taxon>Marinobacter</taxon>
    </lineage>
</organism>
<evidence type="ECO:0000313" key="1">
    <source>
        <dbReference type="EMBL" id="RBP31152.1"/>
    </source>
</evidence>
<evidence type="ECO:0000313" key="2">
    <source>
        <dbReference type="Proteomes" id="UP000252995"/>
    </source>
</evidence>
<comment type="caution">
    <text evidence="1">The sequence shown here is derived from an EMBL/GenBank/DDBJ whole genome shotgun (WGS) entry which is preliminary data.</text>
</comment>